<evidence type="ECO:0000259" key="6">
    <source>
        <dbReference type="Pfam" id="PF04932"/>
    </source>
</evidence>
<dbReference type="GO" id="GO:0016020">
    <property type="term" value="C:membrane"/>
    <property type="evidence" value="ECO:0007669"/>
    <property type="project" value="UniProtKB-SubCell"/>
</dbReference>
<dbReference type="AlphaFoldDB" id="A0A2T7BIY5"/>
<dbReference type="EMBL" id="QCYK01000002">
    <property type="protein sequence ID" value="PUZ26247.1"/>
    <property type="molecule type" value="Genomic_DNA"/>
</dbReference>
<evidence type="ECO:0000256" key="3">
    <source>
        <dbReference type="ARBA" id="ARBA00022989"/>
    </source>
</evidence>
<evidence type="ECO:0000256" key="2">
    <source>
        <dbReference type="ARBA" id="ARBA00022692"/>
    </source>
</evidence>
<feature type="transmembrane region" description="Helical" evidence="5">
    <location>
        <begin position="245"/>
        <end position="262"/>
    </location>
</feature>
<feature type="transmembrane region" description="Helical" evidence="5">
    <location>
        <begin position="160"/>
        <end position="178"/>
    </location>
</feature>
<organism evidence="7 8">
    <name type="scientific">Chitinophaga parva</name>
    <dbReference type="NCBI Taxonomy" id="2169414"/>
    <lineage>
        <taxon>Bacteria</taxon>
        <taxon>Pseudomonadati</taxon>
        <taxon>Bacteroidota</taxon>
        <taxon>Chitinophagia</taxon>
        <taxon>Chitinophagales</taxon>
        <taxon>Chitinophagaceae</taxon>
        <taxon>Chitinophaga</taxon>
    </lineage>
</organism>
<dbReference type="RefSeq" id="WP_108688085.1">
    <property type="nucleotide sequence ID" value="NZ_QCYK01000002.1"/>
</dbReference>
<dbReference type="Pfam" id="PF04932">
    <property type="entry name" value="Wzy_C"/>
    <property type="match status" value="1"/>
</dbReference>
<keyword evidence="2 5" id="KW-0812">Transmembrane</keyword>
<gene>
    <name evidence="7" type="ORF">DCC81_18660</name>
</gene>
<dbReference type="OrthoDB" id="7068559at2"/>
<feature type="domain" description="O-antigen ligase-related" evidence="6">
    <location>
        <begin position="228"/>
        <end position="353"/>
    </location>
</feature>
<keyword evidence="4 5" id="KW-0472">Membrane</keyword>
<evidence type="ECO:0000313" key="8">
    <source>
        <dbReference type="Proteomes" id="UP000244450"/>
    </source>
</evidence>
<evidence type="ECO:0000256" key="1">
    <source>
        <dbReference type="ARBA" id="ARBA00004141"/>
    </source>
</evidence>
<feature type="transmembrane region" description="Helical" evidence="5">
    <location>
        <begin position="224"/>
        <end position="239"/>
    </location>
</feature>
<feature type="transmembrane region" description="Helical" evidence="5">
    <location>
        <begin position="198"/>
        <end position="217"/>
    </location>
</feature>
<comment type="caution">
    <text evidence="7">The sequence shown here is derived from an EMBL/GenBank/DDBJ whole genome shotgun (WGS) entry which is preliminary data.</text>
</comment>
<dbReference type="Proteomes" id="UP000244450">
    <property type="component" value="Unassembled WGS sequence"/>
</dbReference>
<feature type="transmembrane region" description="Helical" evidence="5">
    <location>
        <begin position="410"/>
        <end position="439"/>
    </location>
</feature>
<sequence length="474" mass="52044">MLQSLRNSELKFTKEFAKFFGLVLAVLLAGEAGAAVLCVLCIYWAAKDVDKGIKALTVSFLIFAVNPVLFHAPLSTVISLLRIVLIFVFAGKVITSNRAGMPVYYKALLGFLLVVTLITFYSSYESMVSISKLFQFGLAASSILLGFANSRKTVDYWINWFYTLFVLVVLLSLPFLAIPSVGFARNGTGFQGILNHPQAYAVFLSPYIALLLAEVVFLQRHNRFNILMLLLGAGSLVLTQGRTGLAAIVVAAGLLIIFALFFHRSLLKQFGTPFRKLGGMVAILAIAVLVIFKYDDIQSSVYKFLLKRDTVADLKGSYNMSRGQKLGDQERNIAAHPVFGIGFGLPSNRGDLEVQRDPIFDLPVGATVEKGLLFISVFEEIGYIGAFFFYLFLFILFRQFIRARSIALPWLVLAAFATNVGEATLFSFGGMGLFIWLLFGIGVMKPAPEVVPAAPSPQPVFPPSIFDNLALSKS</sequence>
<feature type="transmembrane region" description="Helical" evidence="5">
    <location>
        <begin position="274"/>
        <end position="294"/>
    </location>
</feature>
<comment type="subcellular location">
    <subcellularLocation>
        <location evidence="1">Membrane</location>
        <topology evidence="1">Multi-pass membrane protein</topology>
    </subcellularLocation>
</comment>
<feature type="transmembrane region" description="Helical" evidence="5">
    <location>
        <begin position="58"/>
        <end position="91"/>
    </location>
</feature>
<reference evidence="7 8" key="1">
    <citation type="submission" date="2018-04" db="EMBL/GenBank/DDBJ databases">
        <title>Chitinophaga fuyangensis sp. nov., isolated from soil in a chemical factory.</title>
        <authorList>
            <person name="Chen K."/>
        </authorList>
    </citation>
    <scope>NUCLEOTIDE SEQUENCE [LARGE SCALE GENOMIC DNA]</scope>
    <source>
        <strain evidence="7 8">LY-1</strain>
    </source>
</reference>
<keyword evidence="3 5" id="KW-1133">Transmembrane helix</keyword>
<keyword evidence="8" id="KW-1185">Reference proteome</keyword>
<feature type="transmembrane region" description="Helical" evidence="5">
    <location>
        <begin position="130"/>
        <end position="148"/>
    </location>
</feature>
<evidence type="ECO:0000256" key="5">
    <source>
        <dbReference type="SAM" id="Phobius"/>
    </source>
</evidence>
<feature type="transmembrane region" description="Helical" evidence="5">
    <location>
        <begin position="381"/>
        <end position="398"/>
    </location>
</feature>
<accession>A0A2T7BIY5</accession>
<dbReference type="InterPro" id="IPR007016">
    <property type="entry name" value="O-antigen_ligase-rel_domated"/>
</dbReference>
<protein>
    <recommendedName>
        <fullName evidence="6">O-antigen ligase-related domain-containing protein</fullName>
    </recommendedName>
</protein>
<proteinExistence type="predicted"/>
<feature type="transmembrane region" description="Helical" evidence="5">
    <location>
        <begin position="103"/>
        <end position="124"/>
    </location>
</feature>
<evidence type="ECO:0000256" key="4">
    <source>
        <dbReference type="ARBA" id="ARBA00023136"/>
    </source>
</evidence>
<name>A0A2T7BIY5_9BACT</name>
<evidence type="ECO:0000313" key="7">
    <source>
        <dbReference type="EMBL" id="PUZ26247.1"/>
    </source>
</evidence>
<feature type="transmembrane region" description="Helical" evidence="5">
    <location>
        <begin position="20"/>
        <end position="46"/>
    </location>
</feature>